<keyword evidence="6" id="KW-0472">Membrane</keyword>
<dbReference type="InterPro" id="IPR012336">
    <property type="entry name" value="Thioredoxin-like_fold"/>
</dbReference>
<dbReference type="GO" id="GO:0016491">
    <property type="term" value="F:oxidoreductase activity"/>
    <property type="evidence" value="ECO:0007669"/>
    <property type="project" value="UniProtKB-KW"/>
</dbReference>
<dbReference type="PROSITE" id="PS51352">
    <property type="entry name" value="THIOREDOXIN_2"/>
    <property type="match status" value="1"/>
</dbReference>
<evidence type="ECO:0000256" key="3">
    <source>
        <dbReference type="ARBA" id="ARBA00023002"/>
    </source>
</evidence>
<keyword evidence="5" id="KW-0676">Redox-active center</keyword>
<dbReference type="InterPro" id="IPR013766">
    <property type="entry name" value="Thioredoxin_domain"/>
</dbReference>
<proteinExistence type="inferred from homology"/>
<dbReference type="AlphaFoldDB" id="A0A1F5ZLB5"/>
<dbReference type="STRING" id="1798382.A3D77_05490"/>
<dbReference type="SUPFAM" id="SSF52833">
    <property type="entry name" value="Thioredoxin-like"/>
    <property type="match status" value="1"/>
</dbReference>
<reference evidence="8 9" key="1">
    <citation type="journal article" date="2016" name="Nat. Commun.">
        <title>Thousands of microbial genomes shed light on interconnected biogeochemical processes in an aquifer system.</title>
        <authorList>
            <person name="Anantharaman K."/>
            <person name="Brown C.T."/>
            <person name="Hug L.A."/>
            <person name="Sharon I."/>
            <person name="Castelle C.J."/>
            <person name="Probst A.J."/>
            <person name="Thomas B.C."/>
            <person name="Singh A."/>
            <person name="Wilkins M.J."/>
            <person name="Karaoz U."/>
            <person name="Brodie E.L."/>
            <person name="Williams K.H."/>
            <person name="Hubbard S.S."/>
            <person name="Banfield J.F."/>
        </authorList>
    </citation>
    <scope>NUCLEOTIDE SEQUENCE [LARGE SCALE GENOMIC DNA]</scope>
</reference>
<keyword evidence="4" id="KW-1015">Disulfide bond</keyword>
<feature type="domain" description="Thioredoxin" evidence="7">
    <location>
        <begin position="31"/>
        <end position="213"/>
    </location>
</feature>
<evidence type="ECO:0000256" key="6">
    <source>
        <dbReference type="SAM" id="Phobius"/>
    </source>
</evidence>
<dbReference type="Proteomes" id="UP000176923">
    <property type="component" value="Unassembled WGS sequence"/>
</dbReference>
<keyword evidence="3" id="KW-0560">Oxidoreductase</keyword>
<feature type="transmembrane region" description="Helical" evidence="6">
    <location>
        <begin position="7"/>
        <end position="26"/>
    </location>
</feature>
<gene>
    <name evidence="8" type="ORF">A3D77_05490</name>
</gene>
<dbReference type="InterPro" id="IPR036249">
    <property type="entry name" value="Thioredoxin-like_sf"/>
</dbReference>
<keyword evidence="2" id="KW-0732">Signal</keyword>
<keyword evidence="6" id="KW-1133">Transmembrane helix</keyword>
<sequence length="215" mass="23976">MTSEVKFFVSVGVITLLILVGGVFLYSNKASENVKPVEESILVKEDSTKMVSASASATFVEFGDMQCPACAVAHPTTKQIRENYAGKINFVFRHFPLLQHKNAQIGAKAIEAAGEQGKFWEMQDIMYDKQDEWGEKDKPLDIFMGYAKELNLDEAKFKSSVDSNKFKDKIDGDTYDGNQAGVDATPTFFINGIKYTGSYSYDDVKKALDDAMRKK</sequence>
<evidence type="ECO:0000256" key="1">
    <source>
        <dbReference type="ARBA" id="ARBA00005791"/>
    </source>
</evidence>
<protein>
    <recommendedName>
        <fullName evidence="7">Thioredoxin domain-containing protein</fullName>
    </recommendedName>
</protein>
<comment type="caution">
    <text evidence="8">The sequence shown here is derived from an EMBL/GenBank/DDBJ whole genome shotgun (WGS) entry which is preliminary data.</text>
</comment>
<dbReference type="PANTHER" id="PTHR13887">
    <property type="entry name" value="GLUTATHIONE S-TRANSFERASE KAPPA"/>
    <property type="match status" value="1"/>
</dbReference>
<keyword evidence="6" id="KW-0812">Transmembrane</keyword>
<evidence type="ECO:0000313" key="8">
    <source>
        <dbReference type="EMBL" id="OGG13286.1"/>
    </source>
</evidence>
<dbReference type="Pfam" id="PF13462">
    <property type="entry name" value="Thioredoxin_4"/>
    <property type="match status" value="1"/>
</dbReference>
<comment type="similarity">
    <text evidence="1">Belongs to the thioredoxin family. DsbA subfamily.</text>
</comment>
<dbReference type="PANTHER" id="PTHR13887:SF14">
    <property type="entry name" value="DISULFIDE BOND FORMATION PROTEIN D"/>
    <property type="match status" value="1"/>
</dbReference>
<dbReference type="EMBL" id="MFJL01000038">
    <property type="protein sequence ID" value="OGG13286.1"/>
    <property type="molecule type" value="Genomic_DNA"/>
</dbReference>
<accession>A0A1F5ZLB5</accession>
<evidence type="ECO:0000259" key="7">
    <source>
        <dbReference type="PROSITE" id="PS51352"/>
    </source>
</evidence>
<dbReference type="Gene3D" id="3.40.30.10">
    <property type="entry name" value="Glutaredoxin"/>
    <property type="match status" value="1"/>
</dbReference>
<evidence type="ECO:0000256" key="5">
    <source>
        <dbReference type="ARBA" id="ARBA00023284"/>
    </source>
</evidence>
<evidence type="ECO:0000256" key="4">
    <source>
        <dbReference type="ARBA" id="ARBA00023157"/>
    </source>
</evidence>
<name>A0A1F5ZLB5_9BACT</name>
<evidence type="ECO:0000313" key="9">
    <source>
        <dbReference type="Proteomes" id="UP000176923"/>
    </source>
</evidence>
<dbReference type="CDD" id="cd02972">
    <property type="entry name" value="DsbA_family"/>
    <property type="match status" value="1"/>
</dbReference>
<organism evidence="8 9">
    <name type="scientific">Candidatus Gottesmanbacteria bacterium RIFCSPHIGHO2_02_FULL_39_11</name>
    <dbReference type="NCBI Taxonomy" id="1798382"/>
    <lineage>
        <taxon>Bacteria</taxon>
        <taxon>Candidatus Gottesmaniibacteriota</taxon>
    </lineage>
</organism>
<evidence type="ECO:0000256" key="2">
    <source>
        <dbReference type="ARBA" id="ARBA00022729"/>
    </source>
</evidence>